<dbReference type="SUPFAM" id="SSF101898">
    <property type="entry name" value="NHL repeat"/>
    <property type="match status" value="1"/>
</dbReference>
<feature type="domain" description="Phytase-like" evidence="1">
    <location>
        <begin position="64"/>
        <end position="309"/>
    </location>
</feature>
<gene>
    <name evidence="2" type="ORF">XpiCFBP4643_06240</name>
</gene>
<sequence length="325" mass="34764">MHLNLLLTAGLATLGLLTTCTQDAHVTTGIAVPAHTETAPPQIDARSDRPRFTFPPTTRVGNVPLTELSALAWDADERLLYALSDNGHVFHFRLTLDGDEIVRVEPIHSAALVDAKAGLTSDAFNAEGLALNNAANGVSGDTELVVALEDKPSRIVRFSPTGNILGELAVPSPADDLSRYRKKGRGLEAVAIHPAYGLLTAPESPLLEPREDRHTVYAKHRRWSFLRHSPDSRLKGIDVLPDGSLLVLERDKAGAKGSFAASVRRLDLAACSNDGSCATDTVAMLPAGPDNFEGMTVIDPQHILLVSDNGGLVTQGTTFVLVRRP</sequence>
<keyword evidence="3" id="KW-1185">Reference proteome</keyword>
<accession>A0A2S7D5M0</accession>
<dbReference type="RefSeq" id="WP_084725969.1">
    <property type="nucleotide sequence ID" value="NZ_MDEI01000004.1"/>
</dbReference>
<dbReference type="OrthoDB" id="9798693at2"/>
<evidence type="ECO:0000259" key="1">
    <source>
        <dbReference type="Pfam" id="PF13449"/>
    </source>
</evidence>
<dbReference type="Proteomes" id="UP000238191">
    <property type="component" value="Unassembled WGS sequence"/>
</dbReference>
<organism evidence="2 3">
    <name type="scientific">Xanthomonas pisi</name>
    <dbReference type="NCBI Taxonomy" id="56457"/>
    <lineage>
        <taxon>Bacteria</taxon>
        <taxon>Pseudomonadati</taxon>
        <taxon>Pseudomonadota</taxon>
        <taxon>Gammaproteobacteria</taxon>
        <taxon>Lysobacterales</taxon>
        <taxon>Lysobacteraceae</taxon>
        <taxon>Xanthomonas</taxon>
    </lineage>
</organism>
<dbReference type="Pfam" id="PF13449">
    <property type="entry name" value="Phytase-like"/>
    <property type="match status" value="1"/>
</dbReference>
<name>A0A2S7D5M0_9XANT</name>
<reference evidence="3" key="1">
    <citation type="submission" date="2016-08" db="EMBL/GenBank/DDBJ databases">
        <authorList>
            <person name="Merda D."/>
            <person name="Briand M."/>
            <person name="Taghouti G."/>
            <person name="Carrere S."/>
            <person name="Gouzy J."/>
            <person name="Portier P."/>
            <person name="Jacques M.-A."/>
            <person name="Fischer-Le Saux M."/>
        </authorList>
    </citation>
    <scope>NUCLEOTIDE SEQUENCE [LARGE SCALE GENOMIC DNA]</scope>
    <source>
        <strain evidence="3">CFBP4643</strain>
    </source>
</reference>
<evidence type="ECO:0000313" key="3">
    <source>
        <dbReference type="Proteomes" id="UP000238191"/>
    </source>
</evidence>
<proteinExistence type="predicted"/>
<evidence type="ECO:0000313" key="2">
    <source>
        <dbReference type="EMBL" id="PPU69128.1"/>
    </source>
</evidence>
<protein>
    <recommendedName>
        <fullName evidence="1">Phytase-like domain-containing protein</fullName>
    </recommendedName>
</protein>
<comment type="caution">
    <text evidence="2">The sequence shown here is derived from an EMBL/GenBank/DDBJ whole genome shotgun (WGS) entry which is preliminary data.</text>
</comment>
<dbReference type="AlphaFoldDB" id="A0A2S7D5M0"/>
<dbReference type="EMBL" id="MDEI01000004">
    <property type="protein sequence ID" value="PPU69128.1"/>
    <property type="molecule type" value="Genomic_DNA"/>
</dbReference>
<dbReference type="InterPro" id="IPR027372">
    <property type="entry name" value="Phytase-like_dom"/>
</dbReference>